<name>A0ABS6EQ95_9FIRM</name>
<organism evidence="3 4">
    <name type="scientific">Butyricicoccus intestinisimiae</name>
    <dbReference type="NCBI Taxonomy" id="2841509"/>
    <lineage>
        <taxon>Bacteria</taxon>
        <taxon>Bacillati</taxon>
        <taxon>Bacillota</taxon>
        <taxon>Clostridia</taxon>
        <taxon>Eubacteriales</taxon>
        <taxon>Butyricicoccaceae</taxon>
        <taxon>Butyricicoccus</taxon>
    </lineage>
</organism>
<dbReference type="InterPro" id="IPR050270">
    <property type="entry name" value="DegV_domain_contain"/>
</dbReference>
<keyword evidence="2" id="KW-0446">Lipid-binding</keyword>
<accession>A0ABS6EQ95</accession>
<dbReference type="RefSeq" id="WP_216469529.1">
    <property type="nucleotide sequence ID" value="NZ_JAHLQI010000002.1"/>
</dbReference>
<proteinExistence type="predicted"/>
<dbReference type="PANTHER" id="PTHR33434:SF3">
    <property type="entry name" value="DEGV DOMAIN-CONTAINING PROTEIN YITS"/>
    <property type="match status" value="1"/>
</dbReference>
<dbReference type="NCBIfam" id="TIGR00762">
    <property type="entry name" value="DegV"/>
    <property type="match status" value="1"/>
</dbReference>
<evidence type="ECO:0000256" key="1">
    <source>
        <dbReference type="ARBA" id="ARBA00003238"/>
    </source>
</evidence>
<evidence type="ECO:0000313" key="4">
    <source>
        <dbReference type="Proteomes" id="UP000783588"/>
    </source>
</evidence>
<dbReference type="Proteomes" id="UP000783588">
    <property type="component" value="Unassembled WGS sequence"/>
</dbReference>
<evidence type="ECO:0000313" key="3">
    <source>
        <dbReference type="EMBL" id="MBU5489872.1"/>
    </source>
</evidence>
<comment type="caution">
    <text evidence="3">The sequence shown here is derived from an EMBL/GenBank/DDBJ whole genome shotgun (WGS) entry which is preliminary data.</text>
</comment>
<dbReference type="PANTHER" id="PTHR33434">
    <property type="entry name" value="DEGV DOMAIN-CONTAINING PROTEIN DR_1986-RELATED"/>
    <property type="match status" value="1"/>
</dbReference>
<protein>
    <submittedName>
        <fullName evidence="3">DegV family protein</fullName>
    </submittedName>
</protein>
<dbReference type="EMBL" id="JAHLQI010000002">
    <property type="protein sequence ID" value="MBU5489872.1"/>
    <property type="molecule type" value="Genomic_DNA"/>
</dbReference>
<dbReference type="Pfam" id="PF02645">
    <property type="entry name" value="DegV"/>
    <property type="match status" value="1"/>
</dbReference>
<gene>
    <name evidence="3" type="ORF">KQI75_04430</name>
</gene>
<evidence type="ECO:0000256" key="2">
    <source>
        <dbReference type="ARBA" id="ARBA00023121"/>
    </source>
</evidence>
<reference evidence="3 4" key="1">
    <citation type="submission" date="2021-06" db="EMBL/GenBank/DDBJ databases">
        <authorList>
            <person name="Sun Q."/>
            <person name="Li D."/>
        </authorList>
    </citation>
    <scope>NUCLEOTIDE SEQUENCE [LARGE SCALE GENOMIC DNA]</scope>
    <source>
        <strain evidence="3 4">MSJd-7</strain>
    </source>
</reference>
<dbReference type="PROSITE" id="PS51482">
    <property type="entry name" value="DEGV"/>
    <property type="match status" value="1"/>
</dbReference>
<comment type="function">
    <text evidence="1">May bind long-chain fatty acids, such as palmitate, and may play a role in lipid transport or fatty acid metabolism.</text>
</comment>
<keyword evidence="4" id="KW-1185">Reference proteome</keyword>
<dbReference type="InterPro" id="IPR003797">
    <property type="entry name" value="DegV"/>
</dbReference>
<sequence>MGYVIVTDSVLDIEERFLHQNGICTVPLSFTIDGYDTVEDDFGKTVPFSDFYRQLRDGAAVTTAQAPISAFTSVFEGILKSKRDVVYLGFSSALSGNYQTGCIAKNELDGKYSNQIYCVDTLAAAGGQTLVIREAAKRKAKGYTAEQLVEWAQEFRKHVVHWFTVDDLLYLHRGGRVPKSAAVMGSLLSVKPILYVSDEGKLLVWKKARGRKRALEMLAKQMNKHIREIGTYPVTISHGDCQEDAEYLKEYILSHTAVEQVEIHMLDTVIGAHAGPGTVALFCYGDKRGE</sequence>